<accession>A0AAU7E0B7</accession>
<feature type="region of interest" description="Disordered" evidence="1">
    <location>
        <begin position="1"/>
        <end position="26"/>
    </location>
</feature>
<dbReference type="AlphaFoldDB" id="A0AAU7E0B7"/>
<proteinExistence type="predicted"/>
<reference evidence="2" key="1">
    <citation type="submission" date="2024-02" db="EMBL/GenBank/DDBJ databases">
        <title>Tomenella chthoni gen. nov. sp. nov., a member of the family Jonesiaceae isolated from bat guano.</title>
        <authorList>
            <person name="Miller S.L."/>
            <person name="King J."/>
            <person name="Sankaranarayanan K."/>
            <person name="Lawson P.A."/>
        </authorList>
    </citation>
    <scope>NUCLEOTIDE SEQUENCE</scope>
    <source>
        <strain evidence="2">BS-20</strain>
    </source>
</reference>
<gene>
    <name evidence="2" type="ORF">V5R04_06830</name>
</gene>
<evidence type="ECO:0000256" key="1">
    <source>
        <dbReference type="SAM" id="MobiDB-lite"/>
    </source>
</evidence>
<evidence type="ECO:0008006" key="3">
    <source>
        <dbReference type="Google" id="ProtNLM"/>
    </source>
</evidence>
<evidence type="ECO:0000313" key="2">
    <source>
        <dbReference type="EMBL" id="XBH22923.1"/>
    </source>
</evidence>
<sequence>MTGTVAGCSSPTAPPAAEPTAVSPERTRDVAPVVGAIIGRDQVDVLPAEFIGFETLTGDIVTVTDRQAFPAAVTKDIQARAAAALQDVTDGQLAFLELQRMAVDVTRQTGRTVTFVAQVPGSGEPTWFVAAPQETVTVDLVPGRSKQDALGELHKAIAFQENPDAFEVITIS</sequence>
<protein>
    <recommendedName>
        <fullName evidence="3">Lipoprotein</fullName>
    </recommendedName>
</protein>
<dbReference type="EMBL" id="CP146203">
    <property type="protein sequence ID" value="XBH22923.1"/>
    <property type="molecule type" value="Genomic_DNA"/>
</dbReference>
<name>A0AAU7E0B7_9MICO</name>
<organism evidence="2">
    <name type="scientific">Jonesiaceae bacterium BS-20</name>
    <dbReference type="NCBI Taxonomy" id="3120821"/>
    <lineage>
        <taxon>Bacteria</taxon>
        <taxon>Bacillati</taxon>
        <taxon>Actinomycetota</taxon>
        <taxon>Actinomycetes</taxon>
        <taxon>Micrococcales</taxon>
        <taxon>Jonesiaceae</taxon>
    </lineage>
</organism>